<dbReference type="AlphaFoldDB" id="A0A7C9ENY8"/>
<reference evidence="1" key="1">
    <citation type="journal article" date="2013" name="J. Plant Res.">
        <title>Effect of fungi and light on seed germination of three Opuntia species from semiarid lands of central Mexico.</title>
        <authorList>
            <person name="Delgado-Sanchez P."/>
            <person name="Jimenez-Bremont J.F."/>
            <person name="Guerrero-Gonzalez Mde L."/>
            <person name="Flores J."/>
        </authorList>
    </citation>
    <scope>NUCLEOTIDE SEQUENCE</scope>
    <source>
        <tissue evidence="1">Cladode</tissue>
    </source>
</reference>
<dbReference type="EMBL" id="GISG01243105">
    <property type="protein sequence ID" value="MBA4669325.1"/>
    <property type="molecule type" value="Transcribed_RNA"/>
</dbReference>
<evidence type="ECO:0000313" key="1">
    <source>
        <dbReference type="EMBL" id="MBA4669325.1"/>
    </source>
</evidence>
<accession>A0A7C9ENY8</accession>
<protein>
    <submittedName>
        <fullName evidence="1">Uncharacterized protein</fullName>
    </submittedName>
</protein>
<proteinExistence type="predicted"/>
<organism evidence="1">
    <name type="scientific">Opuntia streptacantha</name>
    <name type="common">Prickly pear cactus</name>
    <name type="synonym">Opuntia cardona</name>
    <dbReference type="NCBI Taxonomy" id="393608"/>
    <lineage>
        <taxon>Eukaryota</taxon>
        <taxon>Viridiplantae</taxon>
        <taxon>Streptophyta</taxon>
        <taxon>Embryophyta</taxon>
        <taxon>Tracheophyta</taxon>
        <taxon>Spermatophyta</taxon>
        <taxon>Magnoliopsida</taxon>
        <taxon>eudicotyledons</taxon>
        <taxon>Gunneridae</taxon>
        <taxon>Pentapetalae</taxon>
        <taxon>Caryophyllales</taxon>
        <taxon>Cactineae</taxon>
        <taxon>Cactaceae</taxon>
        <taxon>Opuntioideae</taxon>
        <taxon>Opuntia</taxon>
    </lineage>
</organism>
<name>A0A7C9ENY8_OPUST</name>
<sequence>MHLRRKRAEISYMNSRATLQQVEQRSFACPSPFWSKHPSQRSSSSAAANSSAVGCYCNQKSHSLSSILAHPIQQGNADIEGVVSLECIHRDVPNAPNKQKWPACNGIQQLKDTDIADI</sequence>
<reference evidence="1" key="2">
    <citation type="submission" date="2020-07" db="EMBL/GenBank/DDBJ databases">
        <authorList>
            <person name="Vera ALvarez R."/>
            <person name="Arias-Moreno D.M."/>
            <person name="Jimenez-Jacinto V."/>
            <person name="Jimenez-Bremont J.F."/>
            <person name="Swaminathan K."/>
            <person name="Moose S.P."/>
            <person name="Guerrero-Gonzalez M.L."/>
            <person name="Marino-Ramirez L."/>
            <person name="Landsman D."/>
            <person name="Rodriguez-Kessler M."/>
            <person name="Delgado-Sanchez P."/>
        </authorList>
    </citation>
    <scope>NUCLEOTIDE SEQUENCE</scope>
    <source>
        <tissue evidence="1">Cladode</tissue>
    </source>
</reference>